<dbReference type="AlphaFoldDB" id="A0A518DM70"/>
<dbReference type="EMBL" id="CP036433">
    <property type="protein sequence ID" value="QDU92934.1"/>
    <property type="molecule type" value="Genomic_DNA"/>
</dbReference>
<keyword evidence="1" id="KW-0472">Membrane</keyword>
<keyword evidence="4" id="KW-1185">Reference proteome</keyword>
<evidence type="ECO:0000259" key="2">
    <source>
        <dbReference type="Pfam" id="PF07811"/>
    </source>
</evidence>
<evidence type="ECO:0000313" key="4">
    <source>
        <dbReference type="Proteomes" id="UP000317648"/>
    </source>
</evidence>
<feature type="transmembrane region" description="Helical" evidence="1">
    <location>
        <begin position="12"/>
        <end position="34"/>
    </location>
</feature>
<dbReference type="OrthoDB" id="291986at2"/>
<dbReference type="InterPro" id="IPR012495">
    <property type="entry name" value="TadE-like_dom"/>
</dbReference>
<reference evidence="3 4" key="1">
    <citation type="submission" date="2019-02" db="EMBL/GenBank/DDBJ databases">
        <title>Deep-cultivation of Planctomycetes and their phenomic and genomic characterization uncovers novel biology.</title>
        <authorList>
            <person name="Wiegand S."/>
            <person name="Jogler M."/>
            <person name="Boedeker C."/>
            <person name="Pinto D."/>
            <person name="Vollmers J."/>
            <person name="Rivas-Marin E."/>
            <person name="Kohn T."/>
            <person name="Peeters S.H."/>
            <person name="Heuer A."/>
            <person name="Rast P."/>
            <person name="Oberbeckmann S."/>
            <person name="Bunk B."/>
            <person name="Jeske O."/>
            <person name="Meyerdierks A."/>
            <person name="Storesund J.E."/>
            <person name="Kallscheuer N."/>
            <person name="Luecker S."/>
            <person name="Lage O.M."/>
            <person name="Pohl T."/>
            <person name="Merkel B.J."/>
            <person name="Hornburger P."/>
            <person name="Mueller R.-W."/>
            <person name="Bruemmer F."/>
            <person name="Labrenz M."/>
            <person name="Spormann A.M."/>
            <person name="Op den Camp H."/>
            <person name="Overmann J."/>
            <person name="Amann R."/>
            <person name="Jetten M.S.M."/>
            <person name="Mascher T."/>
            <person name="Medema M.H."/>
            <person name="Devos D.P."/>
            <person name="Kaster A.-K."/>
            <person name="Ovreas L."/>
            <person name="Rohde M."/>
            <person name="Galperin M.Y."/>
            <person name="Jogler C."/>
        </authorList>
    </citation>
    <scope>NUCLEOTIDE SEQUENCE [LARGE SCALE GENOMIC DNA]</scope>
    <source>
        <strain evidence="3 4">Pla85_3_4</strain>
    </source>
</reference>
<feature type="domain" description="TadE-like" evidence="2">
    <location>
        <begin position="13"/>
        <end position="54"/>
    </location>
</feature>
<accession>A0A518DM70</accession>
<sequence>MSNVRLIRRRTAGVAATEFALVLPVMLLLTFAGADVARVLHVHTAVSNAARVGAEYGALHPFSPLEPETWELEVAAVVREELSLTGAVDADLLEIEINTTTDADGLYHVALEASYPFATVVGWPGLPSTIPLREYVEFRRLR</sequence>
<protein>
    <submittedName>
        <fullName evidence="3">TadE-like protein</fullName>
    </submittedName>
</protein>
<dbReference type="RefSeq" id="WP_145049305.1">
    <property type="nucleotide sequence ID" value="NZ_CP036433.1"/>
</dbReference>
<evidence type="ECO:0000256" key="1">
    <source>
        <dbReference type="SAM" id="Phobius"/>
    </source>
</evidence>
<proteinExistence type="predicted"/>
<evidence type="ECO:0000313" key="3">
    <source>
        <dbReference type="EMBL" id="QDU92934.1"/>
    </source>
</evidence>
<gene>
    <name evidence="3" type="ORF">Pla8534_07070</name>
</gene>
<keyword evidence="1" id="KW-1133">Transmembrane helix</keyword>
<dbReference type="KEGG" id="lcre:Pla8534_07070"/>
<dbReference type="Proteomes" id="UP000317648">
    <property type="component" value="Chromosome"/>
</dbReference>
<dbReference type="Pfam" id="PF07811">
    <property type="entry name" value="TadE"/>
    <property type="match status" value="1"/>
</dbReference>
<name>A0A518DM70_9BACT</name>
<keyword evidence="1" id="KW-0812">Transmembrane</keyword>
<organism evidence="3 4">
    <name type="scientific">Lignipirellula cremea</name>
    <dbReference type="NCBI Taxonomy" id="2528010"/>
    <lineage>
        <taxon>Bacteria</taxon>
        <taxon>Pseudomonadati</taxon>
        <taxon>Planctomycetota</taxon>
        <taxon>Planctomycetia</taxon>
        <taxon>Pirellulales</taxon>
        <taxon>Pirellulaceae</taxon>
        <taxon>Lignipirellula</taxon>
    </lineage>
</organism>